<dbReference type="AlphaFoldDB" id="A0A212KZQ8"/>
<proteinExistence type="predicted"/>
<gene>
    <name evidence="1" type="ORF">KL86DES1_10637</name>
</gene>
<dbReference type="EMBL" id="FMJC01000001">
    <property type="protein sequence ID" value="SCM70795.1"/>
    <property type="molecule type" value="Genomic_DNA"/>
</dbReference>
<accession>A0A212KZQ8</accession>
<reference evidence="1" key="1">
    <citation type="submission" date="2016-08" db="EMBL/GenBank/DDBJ databases">
        <authorList>
            <person name="Seilhamer J.J."/>
        </authorList>
    </citation>
    <scope>NUCLEOTIDE SEQUENCE</scope>
    <source>
        <strain evidence="1">86-1</strain>
    </source>
</reference>
<sequence length="57" mass="6108">MGCSLAPCTMGGITASDAPHNHEQGLPKRLNDKMTGDRLVAHTIPRYCCLFCCDVGT</sequence>
<organism evidence="1">
    <name type="scientific">uncultured Desulfovibrio sp</name>
    <dbReference type="NCBI Taxonomy" id="167968"/>
    <lineage>
        <taxon>Bacteria</taxon>
        <taxon>Pseudomonadati</taxon>
        <taxon>Thermodesulfobacteriota</taxon>
        <taxon>Desulfovibrionia</taxon>
        <taxon>Desulfovibrionales</taxon>
        <taxon>Desulfovibrionaceae</taxon>
        <taxon>Desulfovibrio</taxon>
        <taxon>environmental samples</taxon>
    </lineage>
</organism>
<evidence type="ECO:0000313" key="1">
    <source>
        <dbReference type="EMBL" id="SCM70795.1"/>
    </source>
</evidence>
<protein>
    <submittedName>
        <fullName evidence="1">Uncharacterized protein</fullName>
    </submittedName>
</protein>
<name>A0A212KZQ8_9BACT</name>